<gene>
    <name evidence="1" type="ORF">GPA24_15820</name>
</gene>
<evidence type="ECO:0000313" key="1">
    <source>
        <dbReference type="EMBL" id="NMG16975.1"/>
    </source>
</evidence>
<protein>
    <submittedName>
        <fullName evidence="1">Uncharacterized protein</fullName>
    </submittedName>
</protein>
<proteinExistence type="predicted"/>
<name>A0ABX1NY54_9RHOO</name>
<evidence type="ECO:0000313" key="2">
    <source>
        <dbReference type="Proteomes" id="UP000633943"/>
    </source>
</evidence>
<reference evidence="1 2" key="1">
    <citation type="submission" date="2019-12" db="EMBL/GenBank/DDBJ databases">
        <title>Comparative genomics gives insights into the taxonomy of the Azoarcus-Aromatoleum group and reveals separate origins of nif in the plant-associated Azoarcus and non-plant-associated Aromatoleum sub-groups.</title>
        <authorList>
            <person name="Lafos M."/>
            <person name="Maluk M."/>
            <person name="Batista M."/>
            <person name="Junghare M."/>
            <person name="Carmona M."/>
            <person name="Faoro H."/>
            <person name="Cruz L.M."/>
            <person name="Battistoni F."/>
            <person name="De Souza E."/>
            <person name="Pedrosa F."/>
            <person name="Chen W.-M."/>
            <person name="Poole P.S."/>
            <person name="Dixon R.A."/>
            <person name="James E.K."/>
        </authorList>
    </citation>
    <scope>NUCLEOTIDE SEQUENCE [LARGE SCALE GENOMIC DNA]</scope>
    <source>
        <strain evidence="1 2">PbN1</strain>
    </source>
</reference>
<dbReference type="EMBL" id="WTVP01000054">
    <property type="protein sequence ID" value="NMG16975.1"/>
    <property type="molecule type" value="Genomic_DNA"/>
</dbReference>
<dbReference type="Proteomes" id="UP000633943">
    <property type="component" value="Unassembled WGS sequence"/>
</dbReference>
<dbReference type="RefSeq" id="WP_169203526.1">
    <property type="nucleotide sequence ID" value="NZ_CP059467.1"/>
</dbReference>
<sequence length="56" mass="6311">MSSRTTVRTYVEPTWVRTLREPSAPPAPRTPAAHAHPANVLMRAMQALLARKYPTR</sequence>
<accession>A0ABX1NY54</accession>
<comment type="caution">
    <text evidence="1">The sequence shown here is derived from an EMBL/GenBank/DDBJ whole genome shotgun (WGS) entry which is preliminary data.</text>
</comment>
<keyword evidence="2" id="KW-1185">Reference proteome</keyword>
<organism evidence="1 2">
    <name type="scientific">Aromatoleum bremense</name>
    <dbReference type="NCBI Taxonomy" id="76115"/>
    <lineage>
        <taxon>Bacteria</taxon>
        <taxon>Pseudomonadati</taxon>
        <taxon>Pseudomonadota</taxon>
        <taxon>Betaproteobacteria</taxon>
        <taxon>Rhodocyclales</taxon>
        <taxon>Rhodocyclaceae</taxon>
        <taxon>Aromatoleum</taxon>
    </lineage>
</organism>